<keyword evidence="2" id="KW-1185">Reference proteome</keyword>
<sequence>MNALRVLHDHLAAGEQLAGLEPVFFRLYPENTEAGAADSILYRPDAGATPSELMQQPGVTIGICTERPDTGYERAVAIRDYLIANHTAVGVCNFQILADVVGPSTLESGRSIYELNVRVWT</sequence>
<evidence type="ECO:0000313" key="2">
    <source>
        <dbReference type="Proteomes" id="UP001319846"/>
    </source>
</evidence>
<reference evidence="1" key="1">
    <citation type="submission" date="2020-06" db="EMBL/GenBank/DDBJ databases">
        <title>Whole Genome Sequence of Halomonas aquamarina MB598.</title>
        <authorList>
            <person name="Pervaiz M."/>
            <person name="Fariq A."/>
            <person name="Yasmin A."/>
            <person name="Welch M."/>
        </authorList>
    </citation>
    <scope>NUCLEOTIDE SEQUENCE</scope>
    <source>
        <strain evidence="1">MB598</strain>
    </source>
</reference>
<dbReference type="Proteomes" id="UP001319846">
    <property type="component" value="Unassembled WGS sequence"/>
</dbReference>
<organism evidence="1 2">
    <name type="scientific">Vreelandella aquamarina</name>
    <dbReference type="NCBI Taxonomy" id="77097"/>
    <lineage>
        <taxon>Bacteria</taxon>
        <taxon>Pseudomonadati</taxon>
        <taxon>Pseudomonadota</taxon>
        <taxon>Gammaproteobacteria</taxon>
        <taxon>Oceanospirillales</taxon>
        <taxon>Halomonadaceae</taxon>
        <taxon>Vreelandella</taxon>
    </lineage>
</organism>
<name>A0ACC5VS50_9GAMM</name>
<proteinExistence type="predicted"/>
<gene>
    <name evidence="1" type="ORF">HW452_05120</name>
</gene>
<comment type="caution">
    <text evidence="1">The sequence shown here is derived from an EMBL/GenBank/DDBJ whole genome shotgun (WGS) entry which is preliminary data.</text>
</comment>
<dbReference type="EMBL" id="JABYQT010000002">
    <property type="protein sequence ID" value="MBZ5486902.1"/>
    <property type="molecule type" value="Genomic_DNA"/>
</dbReference>
<protein>
    <submittedName>
        <fullName evidence="1">Uncharacterized protein</fullName>
    </submittedName>
</protein>
<evidence type="ECO:0000313" key="1">
    <source>
        <dbReference type="EMBL" id="MBZ5486902.1"/>
    </source>
</evidence>
<accession>A0ACC5VS50</accession>